<evidence type="ECO:0000313" key="6">
    <source>
        <dbReference type="Proteomes" id="UP000248079"/>
    </source>
</evidence>
<dbReference type="GO" id="GO:0008757">
    <property type="term" value="F:S-adenosylmethionine-dependent methyltransferase activity"/>
    <property type="evidence" value="ECO:0007669"/>
    <property type="project" value="UniProtKB-ARBA"/>
</dbReference>
<dbReference type="GO" id="GO:0003676">
    <property type="term" value="F:nucleic acid binding"/>
    <property type="evidence" value="ECO:0007669"/>
    <property type="project" value="InterPro"/>
</dbReference>
<dbReference type="InterPro" id="IPR029063">
    <property type="entry name" value="SAM-dependent_MTases_sf"/>
</dbReference>
<dbReference type="InterPro" id="IPR002052">
    <property type="entry name" value="DNA_methylase_N6_adenine_CS"/>
</dbReference>
<dbReference type="PROSITE" id="PS00092">
    <property type="entry name" value="N6_MTASE"/>
    <property type="match status" value="1"/>
</dbReference>
<evidence type="ECO:0000259" key="4">
    <source>
        <dbReference type="Pfam" id="PF05175"/>
    </source>
</evidence>
<dbReference type="GO" id="GO:0008170">
    <property type="term" value="F:N-methyltransferase activity"/>
    <property type="evidence" value="ECO:0007669"/>
    <property type="project" value="UniProtKB-ARBA"/>
</dbReference>
<proteinExistence type="predicted"/>
<keyword evidence="5" id="KW-0808">Transferase</keyword>
<evidence type="ECO:0000256" key="1">
    <source>
        <dbReference type="ARBA" id="ARBA00022603"/>
    </source>
</evidence>
<dbReference type="AlphaFoldDB" id="A0A2V4ABL8"/>
<evidence type="ECO:0000313" key="5">
    <source>
        <dbReference type="EMBL" id="PXY01414.1"/>
    </source>
</evidence>
<feature type="domain" description="Methyltransferase small" evidence="4">
    <location>
        <begin position="66"/>
        <end position="150"/>
    </location>
</feature>
<dbReference type="RefSeq" id="WP_110360226.1">
    <property type="nucleotide sequence ID" value="NZ_QFLI01000003.1"/>
</dbReference>
<keyword evidence="1 5" id="KW-0489">Methyltransferase</keyword>
<gene>
    <name evidence="5" type="ORF">DF185_07980</name>
</gene>
<feature type="coiled-coil region" evidence="3">
    <location>
        <begin position="1"/>
        <end position="28"/>
    </location>
</feature>
<organism evidence="5 6">
    <name type="scientific">Marinifilum breve</name>
    <dbReference type="NCBI Taxonomy" id="2184082"/>
    <lineage>
        <taxon>Bacteria</taxon>
        <taxon>Pseudomonadati</taxon>
        <taxon>Bacteroidota</taxon>
        <taxon>Bacteroidia</taxon>
        <taxon>Marinilabiliales</taxon>
        <taxon>Marinifilaceae</taxon>
    </lineage>
</organism>
<dbReference type="Pfam" id="PF05175">
    <property type="entry name" value="MTS"/>
    <property type="match status" value="1"/>
</dbReference>
<keyword evidence="2" id="KW-0949">S-adenosyl-L-methionine</keyword>
<sequence>MKLTKKQIKQHEEALKILEKDKLTFDDKLFVLENWHEGAENNNALAGAFFTPYGLARDFKLEIYEENNRLIDLCSGIGALSLPHYSFCEFYEIQHDITCIELNPNYIEVGKKILPNAKWIQASALDLDFLKTLGKFDQAISNPPFGKIKTAQTVDSNKELKYKGAEFEFKLMEVGSKIADYGTFLIPQTSTPFKYSGGQYFEDLRREDEGSRLPNKVKKFIKETGLEYQFGVGVDTTYYLDEWKGVKPTCEIVNFDFNVST</sequence>
<dbReference type="InterPro" id="IPR007848">
    <property type="entry name" value="Small_mtfrase_dom"/>
</dbReference>
<keyword evidence="3" id="KW-0175">Coiled coil</keyword>
<dbReference type="CDD" id="cd02440">
    <property type="entry name" value="AdoMet_MTases"/>
    <property type="match status" value="1"/>
</dbReference>
<keyword evidence="6" id="KW-1185">Reference proteome</keyword>
<dbReference type="GO" id="GO:0032259">
    <property type="term" value="P:methylation"/>
    <property type="evidence" value="ECO:0007669"/>
    <property type="project" value="UniProtKB-KW"/>
</dbReference>
<reference evidence="5 6" key="1">
    <citation type="submission" date="2018-05" db="EMBL/GenBank/DDBJ databases">
        <title>Marinifilum breve JC075T sp. nov., a marine bacterium isolated from Yongle Blue Hole in the South China Sea.</title>
        <authorList>
            <person name="Fu T."/>
        </authorList>
    </citation>
    <scope>NUCLEOTIDE SEQUENCE [LARGE SCALE GENOMIC DNA]</scope>
    <source>
        <strain evidence="5 6">JC075</strain>
    </source>
</reference>
<evidence type="ECO:0000256" key="3">
    <source>
        <dbReference type="SAM" id="Coils"/>
    </source>
</evidence>
<comment type="caution">
    <text evidence="5">The sequence shown here is derived from an EMBL/GenBank/DDBJ whole genome shotgun (WGS) entry which is preliminary data.</text>
</comment>
<accession>A0A2V4ABL8</accession>
<protein>
    <submittedName>
        <fullName evidence="5">Methyltransferase</fullName>
    </submittedName>
</protein>
<dbReference type="OrthoDB" id="9814572at2"/>
<dbReference type="Proteomes" id="UP000248079">
    <property type="component" value="Unassembled WGS sequence"/>
</dbReference>
<dbReference type="Gene3D" id="3.40.50.150">
    <property type="entry name" value="Vaccinia Virus protein VP39"/>
    <property type="match status" value="1"/>
</dbReference>
<name>A0A2V4ABL8_9BACT</name>
<dbReference type="EMBL" id="QFLI01000003">
    <property type="protein sequence ID" value="PXY01414.1"/>
    <property type="molecule type" value="Genomic_DNA"/>
</dbReference>
<dbReference type="SUPFAM" id="SSF53335">
    <property type="entry name" value="S-adenosyl-L-methionine-dependent methyltransferases"/>
    <property type="match status" value="1"/>
</dbReference>
<evidence type="ECO:0000256" key="2">
    <source>
        <dbReference type="ARBA" id="ARBA00022691"/>
    </source>
</evidence>